<sequence>MTKTTVNLGVVQETLLIPLWARACEFSKPDPIIQDRKSVEIMEAIDYDFDKFATAKNSQIGTCLRGMILDNWVSAYLQQHPQGSVIEIGAGLNTRFERVDNGEVRWFDLDLPDSMTLRKQFFEETQRRQFITASALDIDWIERVKAVNAPCMFVAEGVLMYLSEEQVQQLFANLLEHFPGCWFTFDSMSPLMVKNQKRHDSVNYTSAKFNWSISDIRKIQDWDFRYQVIEVFTFADLPAKYLRRFSLINRLLFSYIPFLRNTYRLTLVRLS</sequence>
<dbReference type="Pfam" id="PF04072">
    <property type="entry name" value="LCM"/>
    <property type="match status" value="1"/>
</dbReference>
<keyword evidence="2" id="KW-0808">Transferase</keyword>
<proteinExistence type="predicted"/>
<keyword evidence="4" id="KW-1185">Reference proteome</keyword>
<protein>
    <submittedName>
        <fullName evidence="3">Class I SAM-dependent methyltransferase</fullName>
    </submittedName>
</protein>
<evidence type="ECO:0000256" key="1">
    <source>
        <dbReference type="ARBA" id="ARBA00022603"/>
    </source>
</evidence>
<organism evidence="3 4">
    <name type="scientific">Scytonema hofmannii FACHB-248</name>
    <dbReference type="NCBI Taxonomy" id="1842502"/>
    <lineage>
        <taxon>Bacteria</taxon>
        <taxon>Bacillati</taxon>
        <taxon>Cyanobacteriota</taxon>
        <taxon>Cyanophyceae</taxon>
        <taxon>Nostocales</taxon>
        <taxon>Scytonemataceae</taxon>
        <taxon>Scytonema</taxon>
    </lineage>
</organism>
<dbReference type="PANTHER" id="PTHR43619">
    <property type="entry name" value="S-ADENOSYL-L-METHIONINE-DEPENDENT METHYLTRANSFERASE YKTD-RELATED"/>
    <property type="match status" value="1"/>
</dbReference>
<dbReference type="PIRSF" id="PIRSF028177">
    <property type="entry name" value="Polyketide_synth_Omtfrase_TcmP"/>
    <property type="match status" value="1"/>
</dbReference>
<dbReference type="Gene3D" id="3.40.50.150">
    <property type="entry name" value="Vaccinia Virus protein VP39"/>
    <property type="match status" value="1"/>
</dbReference>
<gene>
    <name evidence="3" type="ORF">H6G81_16655</name>
</gene>
<dbReference type="InterPro" id="IPR029063">
    <property type="entry name" value="SAM-dependent_MTases_sf"/>
</dbReference>
<dbReference type="PANTHER" id="PTHR43619:SF2">
    <property type="entry name" value="S-ADENOSYL-L-METHIONINE-DEPENDENT METHYLTRANSFERASES SUPERFAMILY PROTEIN"/>
    <property type="match status" value="1"/>
</dbReference>
<evidence type="ECO:0000256" key="2">
    <source>
        <dbReference type="ARBA" id="ARBA00022679"/>
    </source>
</evidence>
<dbReference type="SUPFAM" id="SSF53335">
    <property type="entry name" value="S-adenosyl-L-methionine-dependent methyltransferases"/>
    <property type="match status" value="1"/>
</dbReference>
<evidence type="ECO:0000313" key="4">
    <source>
        <dbReference type="Proteomes" id="UP000660380"/>
    </source>
</evidence>
<dbReference type="GO" id="GO:0032259">
    <property type="term" value="P:methylation"/>
    <property type="evidence" value="ECO:0007669"/>
    <property type="project" value="UniProtKB-KW"/>
</dbReference>
<comment type="caution">
    <text evidence="3">The sequence shown here is derived from an EMBL/GenBank/DDBJ whole genome shotgun (WGS) entry which is preliminary data.</text>
</comment>
<dbReference type="Proteomes" id="UP000660380">
    <property type="component" value="Unassembled WGS sequence"/>
</dbReference>
<dbReference type="RefSeq" id="WP_029633274.1">
    <property type="nucleotide sequence ID" value="NZ_JACJTA010000034.1"/>
</dbReference>
<dbReference type="InterPro" id="IPR007213">
    <property type="entry name" value="Ppm1/Ppm2/Tcmp"/>
</dbReference>
<name>A0ABR8GT58_9CYAN</name>
<keyword evidence="1 3" id="KW-0489">Methyltransferase</keyword>
<accession>A0ABR8GT58</accession>
<dbReference type="EMBL" id="JACJTA010000034">
    <property type="protein sequence ID" value="MBD2606111.1"/>
    <property type="molecule type" value="Genomic_DNA"/>
</dbReference>
<reference evidence="3 4" key="1">
    <citation type="journal article" date="2020" name="ISME J.">
        <title>Comparative genomics reveals insights into cyanobacterial evolution and habitat adaptation.</title>
        <authorList>
            <person name="Chen M.Y."/>
            <person name="Teng W.K."/>
            <person name="Zhao L."/>
            <person name="Hu C.X."/>
            <person name="Zhou Y.K."/>
            <person name="Han B.P."/>
            <person name="Song L.R."/>
            <person name="Shu W.S."/>
        </authorList>
    </citation>
    <scope>NUCLEOTIDE SEQUENCE [LARGE SCALE GENOMIC DNA]</scope>
    <source>
        <strain evidence="3 4">FACHB-248</strain>
    </source>
</reference>
<dbReference type="InterPro" id="IPR016874">
    <property type="entry name" value="TcmP-like"/>
</dbReference>
<evidence type="ECO:0000313" key="3">
    <source>
        <dbReference type="EMBL" id="MBD2606111.1"/>
    </source>
</evidence>
<dbReference type="GO" id="GO:0008168">
    <property type="term" value="F:methyltransferase activity"/>
    <property type="evidence" value="ECO:0007669"/>
    <property type="project" value="UniProtKB-KW"/>
</dbReference>